<sequence length="51" mass="5396">CTVPFVDAASCLLAQVSDYIEICPTASDTGFDAISALPTYAVNLQPQESMQ</sequence>
<dbReference type="Proteomes" id="UP001381693">
    <property type="component" value="Unassembled WGS sequence"/>
</dbReference>
<dbReference type="AlphaFoldDB" id="A0AAN8XHZ7"/>
<name>A0AAN8XHZ7_HALRR</name>
<feature type="non-terminal residue" evidence="1">
    <location>
        <position position="1"/>
    </location>
</feature>
<reference evidence="1 2" key="1">
    <citation type="submission" date="2023-11" db="EMBL/GenBank/DDBJ databases">
        <title>Halocaridina rubra genome assembly.</title>
        <authorList>
            <person name="Smith C."/>
        </authorList>
    </citation>
    <scope>NUCLEOTIDE SEQUENCE [LARGE SCALE GENOMIC DNA]</scope>
    <source>
        <strain evidence="1">EP-1</strain>
        <tissue evidence="1">Whole</tissue>
    </source>
</reference>
<proteinExistence type="predicted"/>
<feature type="non-terminal residue" evidence="1">
    <location>
        <position position="51"/>
    </location>
</feature>
<evidence type="ECO:0000313" key="1">
    <source>
        <dbReference type="EMBL" id="KAK7079544.1"/>
    </source>
</evidence>
<organism evidence="1 2">
    <name type="scientific">Halocaridina rubra</name>
    <name type="common">Hawaiian red shrimp</name>
    <dbReference type="NCBI Taxonomy" id="373956"/>
    <lineage>
        <taxon>Eukaryota</taxon>
        <taxon>Metazoa</taxon>
        <taxon>Ecdysozoa</taxon>
        <taxon>Arthropoda</taxon>
        <taxon>Crustacea</taxon>
        <taxon>Multicrustacea</taxon>
        <taxon>Malacostraca</taxon>
        <taxon>Eumalacostraca</taxon>
        <taxon>Eucarida</taxon>
        <taxon>Decapoda</taxon>
        <taxon>Pleocyemata</taxon>
        <taxon>Caridea</taxon>
        <taxon>Atyoidea</taxon>
        <taxon>Atyidae</taxon>
        <taxon>Halocaridina</taxon>
    </lineage>
</organism>
<evidence type="ECO:0000313" key="2">
    <source>
        <dbReference type="Proteomes" id="UP001381693"/>
    </source>
</evidence>
<gene>
    <name evidence="1" type="ORF">SK128_026807</name>
</gene>
<dbReference type="EMBL" id="JAXCGZ010006771">
    <property type="protein sequence ID" value="KAK7079544.1"/>
    <property type="molecule type" value="Genomic_DNA"/>
</dbReference>
<comment type="caution">
    <text evidence="1">The sequence shown here is derived from an EMBL/GenBank/DDBJ whole genome shotgun (WGS) entry which is preliminary data.</text>
</comment>
<keyword evidence="2" id="KW-1185">Reference proteome</keyword>
<accession>A0AAN8XHZ7</accession>
<protein>
    <submittedName>
        <fullName evidence="1">Uncharacterized protein</fullName>
    </submittedName>
</protein>